<sequence>MTNPLAWIAELHMAHSLTLVQGLTGHDVLVRIGGEPESIRQPDDADEVGALRDEALENYWDFGALHGGVAGDWAFAFEPASTWAFDDERLAAASRGTRLIGCYNGDSLGFVEHWVDGTLITKFDTRQPELRHEQRGEDPDRLVPEMGRAGFFDPESGLSPNLRALALLHDYTGVTLGPHEVTFGLMARIPAYDE</sequence>
<dbReference type="Proteomes" id="UP001501637">
    <property type="component" value="Unassembled WGS sequence"/>
</dbReference>
<protein>
    <submittedName>
        <fullName evidence="1">Uncharacterized protein</fullName>
    </submittedName>
</protein>
<reference evidence="2" key="1">
    <citation type="journal article" date="2019" name="Int. J. Syst. Evol. Microbiol.">
        <title>The Global Catalogue of Microorganisms (GCM) 10K type strain sequencing project: providing services to taxonomists for standard genome sequencing and annotation.</title>
        <authorList>
            <consortium name="The Broad Institute Genomics Platform"/>
            <consortium name="The Broad Institute Genome Sequencing Center for Infectious Disease"/>
            <person name="Wu L."/>
            <person name="Ma J."/>
        </authorList>
    </citation>
    <scope>NUCLEOTIDE SEQUENCE [LARGE SCALE GENOMIC DNA]</scope>
    <source>
        <strain evidence="2">JCM 9092</strain>
    </source>
</reference>
<dbReference type="RefSeq" id="WP_344524577.1">
    <property type="nucleotide sequence ID" value="NZ_BAAAUG010000097.1"/>
</dbReference>
<dbReference type="InterPro" id="IPR045592">
    <property type="entry name" value="DUF6461"/>
</dbReference>
<name>A0ABP6MS77_9ACTN</name>
<dbReference type="EMBL" id="BAAAUG010000097">
    <property type="protein sequence ID" value="GAA3124187.1"/>
    <property type="molecule type" value="Genomic_DNA"/>
</dbReference>
<accession>A0ABP6MS77</accession>
<evidence type="ECO:0000313" key="1">
    <source>
        <dbReference type="EMBL" id="GAA3124187.1"/>
    </source>
</evidence>
<evidence type="ECO:0000313" key="2">
    <source>
        <dbReference type="Proteomes" id="UP001501637"/>
    </source>
</evidence>
<organism evidence="1 2">
    <name type="scientific">Streptomyces rectiviolaceus</name>
    <dbReference type="NCBI Taxonomy" id="332591"/>
    <lineage>
        <taxon>Bacteria</taxon>
        <taxon>Bacillati</taxon>
        <taxon>Actinomycetota</taxon>
        <taxon>Actinomycetes</taxon>
        <taxon>Kitasatosporales</taxon>
        <taxon>Streptomycetaceae</taxon>
        <taxon>Streptomyces</taxon>
    </lineage>
</organism>
<comment type="caution">
    <text evidence="1">The sequence shown here is derived from an EMBL/GenBank/DDBJ whole genome shotgun (WGS) entry which is preliminary data.</text>
</comment>
<gene>
    <name evidence="1" type="ORF">GCM10010449_52360</name>
</gene>
<proteinExistence type="predicted"/>
<keyword evidence="2" id="KW-1185">Reference proteome</keyword>
<dbReference type="Pfam" id="PF20062">
    <property type="entry name" value="DUF6461"/>
    <property type="match status" value="1"/>
</dbReference>